<dbReference type="Pfam" id="PF01297">
    <property type="entry name" value="ZnuA"/>
    <property type="match status" value="1"/>
</dbReference>
<evidence type="ECO:0000256" key="5">
    <source>
        <dbReference type="SAM" id="MobiDB-lite"/>
    </source>
</evidence>
<dbReference type="GO" id="GO:0046872">
    <property type="term" value="F:metal ion binding"/>
    <property type="evidence" value="ECO:0007669"/>
    <property type="project" value="UniProtKB-KW"/>
</dbReference>
<dbReference type="InterPro" id="IPR006127">
    <property type="entry name" value="ZnuA-like"/>
</dbReference>
<evidence type="ECO:0000256" key="4">
    <source>
        <dbReference type="ARBA" id="ARBA00022729"/>
    </source>
</evidence>
<proteinExistence type="predicted"/>
<keyword evidence="2" id="KW-0813">Transport</keyword>
<feature type="compositionally biased region" description="Low complexity" evidence="5">
    <location>
        <begin position="330"/>
        <end position="348"/>
    </location>
</feature>
<feature type="signal peptide" evidence="6">
    <location>
        <begin position="1"/>
        <end position="25"/>
    </location>
</feature>
<sequence>MKQHRGLAQRILAALLTMSAVIALSACSLRSQSSATPSTTSSTLSGPIPVVATIRPWGSLAQELGGNQVKVTTIISDPNLAIQEYEPKTTDITTIGKSRIEIVNGAGYDDWATKSVPKDATLVSAADAVGASEGDNPYLWFSKDVRNSVATEVTEAYIKALPNQKAYFNARLKAWKKSETTLETLIQTVASQSKKKLTYAQERPIAYYLMADLGFSDKTPKKFAQALSGNEEPTVDEVDEFVNLLGKSKHPSIFLEDSTRQSTETQEKLVTTAKGNAVPMTDVTEEMPTQETTLNEWISTITTNIAKALELRTKIQSEDSDAESTQATVSDSASPSTSGSDATPSSTQ</sequence>
<accession>A0A261G742</accession>
<dbReference type="SUPFAM" id="SSF53807">
    <property type="entry name" value="Helical backbone' metal receptor"/>
    <property type="match status" value="1"/>
</dbReference>
<dbReference type="GO" id="GO:0030313">
    <property type="term" value="C:cell envelope"/>
    <property type="evidence" value="ECO:0007669"/>
    <property type="project" value="UniProtKB-SubCell"/>
</dbReference>
<name>A0A261G742_9BIFI</name>
<dbReference type="PANTHER" id="PTHR42953:SF1">
    <property type="entry name" value="METAL-BINDING PROTEIN HI_0362-RELATED"/>
    <property type="match status" value="1"/>
</dbReference>
<gene>
    <name evidence="7" type="ORF">BAQU_0908</name>
</gene>
<dbReference type="Proteomes" id="UP000216451">
    <property type="component" value="Unassembled WGS sequence"/>
</dbReference>
<dbReference type="PROSITE" id="PS51257">
    <property type="entry name" value="PROKAR_LIPOPROTEIN"/>
    <property type="match status" value="1"/>
</dbReference>
<keyword evidence="3" id="KW-0479">Metal-binding</keyword>
<comment type="caution">
    <text evidence="7">The sequence shown here is derived from an EMBL/GenBank/DDBJ whole genome shotgun (WGS) entry which is preliminary data.</text>
</comment>
<evidence type="ECO:0000313" key="8">
    <source>
        <dbReference type="Proteomes" id="UP000216451"/>
    </source>
</evidence>
<feature type="region of interest" description="Disordered" evidence="5">
    <location>
        <begin position="316"/>
        <end position="348"/>
    </location>
</feature>
<dbReference type="InterPro" id="IPR050492">
    <property type="entry name" value="Bact_metal-bind_prot9"/>
</dbReference>
<feature type="chain" id="PRO_5039324822" evidence="6">
    <location>
        <begin position="26"/>
        <end position="348"/>
    </location>
</feature>
<dbReference type="PANTHER" id="PTHR42953">
    <property type="entry name" value="HIGH-AFFINITY ZINC UPTAKE SYSTEM PROTEIN ZNUA-RELATED"/>
    <property type="match status" value="1"/>
</dbReference>
<keyword evidence="8" id="KW-1185">Reference proteome</keyword>
<dbReference type="RefSeq" id="WP_415447693.1">
    <property type="nucleotide sequence ID" value="NZ_JBDNSG010000001.1"/>
</dbReference>
<organism evidence="7 8">
    <name type="scientific">Bifidobacterium aquikefiri</name>
    <dbReference type="NCBI Taxonomy" id="1653207"/>
    <lineage>
        <taxon>Bacteria</taxon>
        <taxon>Bacillati</taxon>
        <taxon>Actinomycetota</taxon>
        <taxon>Actinomycetes</taxon>
        <taxon>Bifidobacteriales</taxon>
        <taxon>Bifidobacteriaceae</taxon>
        <taxon>Bifidobacterium</taxon>
    </lineage>
</organism>
<evidence type="ECO:0000256" key="1">
    <source>
        <dbReference type="ARBA" id="ARBA00004196"/>
    </source>
</evidence>
<dbReference type="EMBL" id="MWXA01000005">
    <property type="protein sequence ID" value="OZG66836.1"/>
    <property type="molecule type" value="Genomic_DNA"/>
</dbReference>
<dbReference type="GO" id="GO:0030001">
    <property type="term" value="P:metal ion transport"/>
    <property type="evidence" value="ECO:0007669"/>
    <property type="project" value="InterPro"/>
</dbReference>
<dbReference type="AlphaFoldDB" id="A0A261G742"/>
<comment type="subcellular location">
    <subcellularLocation>
        <location evidence="1">Cell envelope</location>
    </subcellularLocation>
</comment>
<evidence type="ECO:0000313" key="7">
    <source>
        <dbReference type="EMBL" id="OZG66836.1"/>
    </source>
</evidence>
<keyword evidence="4 6" id="KW-0732">Signal</keyword>
<evidence type="ECO:0000256" key="2">
    <source>
        <dbReference type="ARBA" id="ARBA00022448"/>
    </source>
</evidence>
<evidence type="ECO:0000256" key="6">
    <source>
        <dbReference type="SAM" id="SignalP"/>
    </source>
</evidence>
<evidence type="ECO:0000256" key="3">
    <source>
        <dbReference type="ARBA" id="ARBA00022723"/>
    </source>
</evidence>
<reference evidence="7 8" key="1">
    <citation type="journal article" date="2017" name="BMC Genomics">
        <title>Comparative genomic and phylogenomic analyses of the Bifidobacteriaceae family.</title>
        <authorList>
            <person name="Lugli G.A."/>
            <person name="Milani C."/>
            <person name="Turroni F."/>
            <person name="Duranti S."/>
            <person name="Mancabelli L."/>
            <person name="Mangifesta M."/>
            <person name="Ferrario C."/>
            <person name="Modesto M."/>
            <person name="Mattarelli P."/>
            <person name="Jiri K."/>
            <person name="van Sinderen D."/>
            <person name="Ventura M."/>
        </authorList>
    </citation>
    <scope>NUCLEOTIDE SEQUENCE [LARGE SCALE GENOMIC DNA]</scope>
    <source>
        <strain evidence="7 8">LMG 28769</strain>
    </source>
</reference>
<protein>
    <submittedName>
        <fullName evidence="7">ABC transporter substrate-binding protein</fullName>
    </submittedName>
</protein>
<dbReference type="Gene3D" id="3.40.50.1980">
    <property type="entry name" value="Nitrogenase molybdenum iron protein domain"/>
    <property type="match status" value="1"/>
</dbReference>